<dbReference type="EMBL" id="EF147174">
    <property type="protein sequence ID" value="ABK95202.1"/>
    <property type="molecule type" value="mRNA"/>
</dbReference>
<dbReference type="AlphaFoldDB" id="A9PFP9"/>
<accession>A9PFP9</accession>
<proteinExistence type="evidence at transcript level"/>
<name>A9PFP9_POPTR</name>
<organism evidence="1">
    <name type="scientific">Populus trichocarpa</name>
    <name type="common">Western balsam poplar</name>
    <name type="synonym">Populus balsamifera subsp. trichocarpa</name>
    <dbReference type="NCBI Taxonomy" id="3694"/>
    <lineage>
        <taxon>Eukaryota</taxon>
        <taxon>Viridiplantae</taxon>
        <taxon>Streptophyta</taxon>
        <taxon>Embryophyta</taxon>
        <taxon>Tracheophyta</taxon>
        <taxon>Spermatophyta</taxon>
        <taxon>Magnoliopsida</taxon>
        <taxon>eudicotyledons</taxon>
        <taxon>Gunneridae</taxon>
        <taxon>Pentapetalae</taxon>
        <taxon>rosids</taxon>
        <taxon>fabids</taxon>
        <taxon>Malpighiales</taxon>
        <taxon>Salicaceae</taxon>
        <taxon>Saliceae</taxon>
        <taxon>Populus</taxon>
    </lineage>
</organism>
<reference evidence="1" key="1">
    <citation type="journal article" date="2008" name="BMC Genomics">
        <title>Analysis of 4,664 high-quality sequence-finished poplar full-length cDNA clones and their utility for the discovery of genes responding to insect feeding.</title>
        <authorList>
            <person name="Ralph S.G."/>
            <person name="Chun H.J."/>
            <person name="Cooper D."/>
            <person name="Kirkpatrick R."/>
            <person name="Kolosova N."/>
            <person name="Gunter L."/>
            <person name="Tuskan G.A."/>
            <person name="Douglas C.J."/>
            <person name="Holt R.A."/>
            <person name="Jones S.J."/>
            <person name="Marra M.A."/>
            <person name="Bohlmann J."/>
        </authorList>
    </citation>
    <scope>NUCLEOTIDE SEQUENCE</scope>
    <source>
        <tissue evidence="1">Young and mature leaves</tissue>
    </source>
</reference>
<sequence>MAFKEMTLFPIQSRKQGHQAMEINSDTQRVREKRVWI</sequence>
<evidence type="ECO:0000313" key="1">
    <source>
        <dbReference type="EMBL" id="ABK95202.1"/>
    </source>
</evidence>
<protein>
    <submittedName>
        <fullName evidence="1">Uncharacterized protein</fullName>
    </submittedName>
</protein>